<dbReference type="KEGG" id="cak:Caul_1605"/>
<evidence type="ECO:0008006" key="4">
    <source>
        <dbReference type="Google" id="ProtNLM"/>
    </source>
</evidence>
<name>B0T1H7_CAUSK</name>
<feature type="compositionally biased region" description="Basic and acidic residues" evidence="1">
    <location>
        <begin position="487"/>
        <end position="498"/>
    </location>
</feature>
<feature type="compositionally biased region" description="Basic and acidic residues" evidence="1">
    <location>
        <begin position="522"/>
        <end position="538"/>
    </location>
</feature>
<feature type="transmembrane region" description="Helical" evidence="2">
    <location>
        <begin position="387"/>
        <end position="408"/>
    </location>
</feature>
<dbReference type="STRING" id="366602.Caul_1605"/>
<feature type="region of interest" description="Disordered" evidence="1">
    <location>
        <begin position="460"/>
        <end position="498"/>
    </location>
</feature>
<accession>B0T1H7</accession>
<dbReference type="EMBL" id="CP000927">
    <property type="protein sequence ID" value="ABZ70734.1"/>
    <property type="molecule type" value="Genomic_DNA"/>
</dbReference>
<keyword evidence="2" id="KW-0472">Membrane</keyword>
<feature type="compositionally biased region" description="Basic and acidic residues" evidence="1">
    <location>
        <begin position="462"/>
        <end position="480"/>
    </location>
</feature>
<protein>
    <recommendedName>
        <fullName evidence="4">Stalk-specific protein X</fullName>
    </recommendedName>
</protein>
<dbReference type="OrthoDB" id="7187055at2"/>
<sequence length="569" mass="57848" precursor="true">MGSGDPMLHNKVRLAALAGCAIGVLVMAGCGAREPVEAPPASSAPGYGAAQTPELMGAAPAAEGAPADGLLGGPAAGPAAVPAPVPVFTSNPKLKTWRRADGVLVTAMDPIANPKARRSVRYAPRAVAAPARRTHAAPVAHAVAQASAKPAPVAHAVAQASAKPAPVAKPAPKPVAVAPAPAALKPVAAPTPVPVIAKAPVVAPPVKTETPKPLTKLQKLQAAVAPEATKGAVLASGESLAQGKAGQVTLSLPATLGDMIKKEAAKLGLTKAARKTSAYADLQGEGYEITPNGRQTAVVKSGEAPTFAWQVKPTPAAKGSLKTEFGVELNGAKPAQGFSLGSIAKQVAPIQDAVTEKTKGFKLGMPSLGGFETIDLPGVGKVPGKSLLGGALVLLALAILVAISRSASANKTRAERRRKFRTLTDYGRNEMDYEAPRPVDVGYVNPMVAAAGGAMAATAVSQHDDHGRHVAPAPEEHKPFEMPAPAPRHDDHGHDDHGVYAAPAERHVAPVAGAEALPVSGHDHAAAHAEDHGQEAHGTEAPNEPAKADHADDHGHDAPTERKELEHAH</sequence>
<keyword evidence="2" id="KW-1133">Transmembrane helix</keyword>
<evidence type="ECO:0000313" key="3">
    <source>
        <dbReference type="EMBL" id="ABZ70734.1"/>
    </source>
</evidence>
<dbReference type="HOGENOM" id="CLU_478750_0_0_5"/>
<reference evidence="3" key="1">
    <citation type="submission" date="2008-01" db="EMBL/GenBank/DDBJ databases">
        <title>Complete sequence of chromosome of Caulobacter sp. K31.</title>
        <authorList>
            <consortium name="US DOE Joint Genome Institute"/>
            <person name="Copeland A."/>
            <person name="Lucas S."/>
            <person name="Lapidus A."/>
            <person name="Barry K."/>
            <person name="Glavina del Rio T."/>
            <person name="Dalin E."/>
            <person name="Tice H."/>
            <person name="Pitluck S."/>
            <person name="Bruce D."/>
            <person name="Goodwin L."/>
            <person name="Thompson L.S."/>
            <person name="Brettin T."/>
            <person name="Detter J.C."/>
            <person name="Han C."/>
            <person name="Schmutz J."/>
            <person name="Larimer F."/>
            <person name="Land M."/>
            <person name="Hauser L."/>
            <person name="Kyrpides N."/>
            <person name="Kim E."/>
            <person name="Stephens C."/>
            <person name="Richardson P."/>
        </authorList>
    </citation>
    <scope>NUCLEOTIDE SEQUENCE [LARGE SCALE GENOMIC DNA]</scope>
    <source>
        <strain evidence="3">K31</strain>
    </source>
</reference>
<gene>
    <name evidence="3" type="ordered locus">Caul_1605</name>
</gene>
<proteinExistence type="predicted"/>
<feature type="compositionally biased region" description="Basic and acidic residues" evidence="1">
    <location>
        <begin position="546"/>
        <end position="569"/>
    </location>
</feature>
<dbReference type="AlphaFoldDB" id="B0T1H7"/>
<dbReference type="eggNOG" id="ENOG502ZWY2">
    <property type="taxonomic scope" value="Bacteria"/>
</dbReference>
<organism evidence="3">
    <name type="scientific">Caulobacter sp. (strain K31)</name>
    <dbReference type="NCBI Taxonomy" id="366602"/>
    <lineage>
        <taxon>Bacteria</taxon>
        <taxon>Pseudomonadati</taxon>
        <taxon>Pseudomonadota</taxon>
        <taxon>Alphaproteobacteria</taxon>
        <taxon>Caulobacterales</taxon>
        <taxon>Caulobacteraceae</taxon>
        <taxon>Caulobacter</taxon>
    </lineage>
</organism>
<evidence type="ECO:0000256" key="2">
    <source>
        <dbReference type="SAM" id="Phobius"/>
    </source>
</evidence>
<feature type="region of interest" description="Disordered" evidence="1">
    <location>
        <begin position="522"/>
        <end position="569"/>
    </location>
</feature>
<evidence type="ECO:0000256" key="1">
    <source>
        <dbReference type="SAM" id="MobiDB-lite"/>
    </source>
</evidence>
<keyword evidence="2" id="KW-0812">Transmembrane</keyword>